<reference evidence="1 2" key="1">
    <citation type="submission" date="2019-12" db="EMBL/GenBank/DDBJ databases">
        <title>Complete genome sequence of Pseudomonas stutzeri.</title>
        <authorList>
            <person name="Lim S.R."/>
            <person name="Kim J.H."/>
        </authorList>
    </citation>
    <scope>NUCLEOTIDE SEQUENCE [LARGE SCALE GENOMIC DNA]</scope>
    <source>
        <strain evidence="1 2">PM101005</strain>
    </source>
</reference>
<dbReference type="AlphaFoldDB" id="A0A6I6LLM8"/>
<accession>A0A6I6LLM8</accession>
<dbReference type="EMBL" id="CP046902">
    <property type="protein sequence ID" value="QGZ31494.1"/>
    <property type="molecule type" value="Genomic_DNA"/>
</dbReference>
<gene>
    <name evidence="1" type="ORF">GQA94_16005</name>
</gene>
<proteinExistence type="predicted"/>
<dbReference type="InterPro" id="IPR009678">
    <property type="entry name" value="Phage_tail_completion_R"/>
</dbReference>
<dbReference type="Pfam" id="PF06891">
    <property type="entry name" value="P2_Phage_GpR"/>
    <property type="match status" value="1"/>
</dbReference>
<evidence type="ECO:0000313" key="1">
    <source>
        <dbReference type="EMBL" id="QGZ31494.1"/>
    </source>
</evidence>
<dbReference type="Proteomes" id="UP000438983">
    <property type="component" value="Chromosome"/>
</dbReference>
<evidence type="ECO:0000313" key="2">
    <source>
        <dbReference type="Proteomes" id="UP000438983"/>
    </source>
</evidence>
<organism evidence="1 2">
    <name type="scientific">Stutzerimonas stutzeri</name>
    <name type="common">Pseudomonas stutzeri</name>
    <dbReference type="NCBI Taxonomy" id="316"/>
    <lineage>
        <taxon>Bacteria</taxon>
        <taxon>Pseudomonadati</taxon>
        <taxon>Pseudomonadota</taxon>
        <taxon>Gammaproteobacteria</taxon>
        <taxon>Pseudomonadales</taxon>
        <taxon>Pseudomonadaceae</taxon>
        <taxon>Stutzerimonas</taxon>
    </lineage>
</organism>
<dbReference type="RefSeq" id="WP_158188955.1">
    <property type="nucleotide sequence ID" value="NZ_CP046902.1"/>
</dbReference>
<protein>
    <submittedName>
        <fullName evidence="1">Phage tail protein</fullName>
    </submittedName>
</protein>
<sequence length="175" mass="19451">MNKPESLRAHLVAAVPELKRNPDRLLTFVDNGSMRSTAAPGLSFEYSYTLNLILTDFAGHPDAIAIPLFAWVLANQRELMENLEKGRDAIKFEADILDNSKVDLSITLPLTERVIVKRLDDGTLQVEHPPEPQLEPYFDAGPWQLYAKGELLAEWESMQGTGTDIASPHPARSNG</sequence>
<dbReference type="OrthoDB" id="8564199at2"/>
<name>A0A6I6LLM8_STUST</name>